<evidence type="ECO:0000313" key="3">
    <source>
        <dbReference type="Proteomes" id="UP000516173"/>
    </source>
</evidence>
<keyword evidence="3" id="KW-1185">Reference proteome</keyword>
<organism evidence="2 3">
    <name type="scientific">Nocardia wallacei</name>
    <dbReference type="NCBI Taxonomy" id="480035"/>
    <lineage>
        <taxon>Bacteria</taxon>
        <taxon>Bacillati</taxon>
        <taxon>Actinomycetota</taxon>
        <taxon>Actinomycetes</taxon>
        <taxon>Mycobacteriales</taxon>
        <taxon>Nocardiaceae</taxon>
        <taxon>Nocardia</taxon>
    </lineage>
</organism>
<keyword evidence="1" id="KW-0812">Transmembrane</keyword>
<feature type="transmembrane region" description="Helical" evidence="1">
    <location>
        <begin position="32"/>
        <end position="49"/>
    </location>
</feature>
<evidence type="ECO:0000313" key="2">
    <source>
        <dbReference type="EMBL" id="BCK58556.1"/>
    </source>
</evidence>
<proteinExistence type="predicted"/>
<feature type="transmembrane region" description="Helical" evidence="1">
    <location>
        <begin position="6"/>
        <end position="25"/>
    </location>
</feature>
<keyword evidence="1" id="KW-0472">Membrane</keyword>
<feature type="transmembrane region" description="Helical" evidence="1">
    <location>
        <begin position="83"/>
        <end position="101"/>
    </location>
</feature>
<keyword evidence="1" id="KW-1133">Transmembrane helix</keyword>
<sequence length="141" mass="15012">MAGSVVFAAGEVAVVALGAGSLVFGLRLARRYRIAGLALAGGALVWLLAEALRGLQLGVVIPALAGEEHESARMIVNLLGDTVYFGLGGIGVLLLFFAAVVERPDVDGRREPVAAARQLGAAAWRYYRDRNRRERSRPDGR</sequence>
<dbReference type="AlphaFoldDB" id="A0A7G1KVH6"/>
<protein>
    <submittedName>
        <fullName evidence="2">Uncharacterized protein</fullName>
    </submittedName>
</protein>
<dbReference type="Proteomes" id="UP000516173">
    <property type="component" value="Chromosome"/>
</dbReference>
<dbReference type="EMBL" id="AP023396">
    <property type="protein sequence ID" value="BCK58556.1"/>
    <property type="molecule type" value="Genomic_DNA"/>
</dbReference>
<reference evidence="2 3" key="1">
    <citation type="submission" date="2020-08" db="EMBL/GenBank/DDBJ databases">
        <title>Genome Sequencing of Nocardia wallacei strain FMUON74 and assembly.</title>
        <authorList>
            <person name="Toyokawa M."/>
            <person name="Uesaka K."/>
        </authorList>
    </citation>
    <scope>NUCLEOTIDE SEQUENCE [LARGE SCALE GENOMIC DNA]</scope>
    <source>
        <strain evidence="2 3">FMUON74</strain>
    </source>
</reference>
<gene>
    <name evidence="2" type="ORF">NWFMUON74_63280</name>
</gene>
<dbReference type="KEGG" id="nwl:NWFMUON74_63280"/>
<accession>A0A7G1KVH6</accession>
<name>A0A7G1KVH6_9NOCA</name>
<evidence type="ECO:0000256" key="1">
    <source>
        <dbReference type="SAM" id="Phobius"/>
    </source>
</evidence>